<evidence type="ECO:0000259" key="1">
    <source>
        <dbReference type="SMART" id="SM00746"/>
    </source>
</evidence>
<accession>A0A841FGG0</accession>
<organism evidence="2 3">
    <name type="scientific">Phytomonospora endophytica</name>
    <dbReference type="NCBI Taxonomy" id="714109"/>
    <lineage>
        <taxon>Bacteria</taxon>
        <taxon>Bacillati</taxon>
        <taxon>Actinomycetota</taxon>
        <taxon>Actinomycetes</taxon>
        <taxon>Micromonosporales</taxon>
        <taxon>Micromonosporaceae</taxon>
        <taxon>Phytomonospora</taxon>
    </lineage>
</organism>
<evidence type="ECO:0000313" key="2">
    <source>
        <dbReference type="EMBL" id="MBB6034954.1"/>
    </source>
</evidence>
<dbReference type="EMBL" id="JACHGT010000005">
    <property type="protein sequence ID" value="MBB6034954.1"/>
    <property type="molecule type" value="Genomic_DNA"/>
</dbReference>
<proteinExistence type="predicted"/>
<dbReference type="Proteomes" id="UP000548476">
    <property type="component" value="Unassembled WGS sequence"/>
</dbReference>
<evidence type="ECO:0000313" key="3">
    <source>
        <dbReference type="Proteomes" id="UP000548476"/>
    </source>
</evidence>
<dbReference type="AlphaFoldDB" id="A0A841FGG0"/>
<comment type="caution">
    <text evidence="2">The sequence shown here is derived from an EMBL/GenBank/DDBJ whole genome shotgun (WGS) entry which is preliminary data.</text>
</comment>
<reference evidence="2 3" key="1">
    <citation type="submission" date="2020-08" db="EMBL/GenBank/DDBJ databases">
        <title>Genomic Encyclopedia of Type Strains, Phase IV (KMG-IV): sequencing the most valuable type-strain genomes for metagenomic binning, comparative biology and taxonomic classification.</title>
        <authorList>
            <person name="Goeker M."/>
        </authorList>
    </citation>
    <scope>NUCLEOTIDE SEQUENCE [LARGE SCALE GENOMIC DNA]</scope>
    <source>
        <strain evidence="2 3">YIM 65646</strain>
    </source>
</reference>
<dbReference type="RefSeq" id="WP_184787802.1">
    <property type="nucleotide sequence ID" value="NZ_BONT01000091.1"/>
</dbReference>
<keyword evidence="3" id="KW-1185">Reference proteome</keyword>
<dbReference type="SMART" id="SM00746">
    <property type="entry name" value="TRASH"/>
    <property type="match status" value="1"/>
</dbReference>
<protein>
    <submittedName>
        <fullName evidence="2">YHS domain-containing protein</fullName>
    </submittedName>
</protein>
<feature type="domain" description="TRASH" evidence="1">
    <location>
        <begin position="147"/>
        <end position="185"/>
    </location>
</feature>
<dbReference type="InterPro" id="IPR011017">
    <property type="entry name" value="TRASH_dom"/>
</dbReference>
<gene>
    <name evidence="2" type="ORF">HNR73_002808</name>
</gene>
<sequence>MLKIELTVPKGLFGGEALAATAERMLDDISRGDCQTPRETAAARAGWQVVVHEAVVWATGGDPRPVVRVSFPAAMLTDEGREVFMTKLAAALDPLKPWIYFDAVPDGDFGVDAPMRAAELIRDMRAAMGAETIAAVPIRAGEATAIDPVCGMTVALSGEPILVEHDGENYAFCNRACAASFAERVAV</sequence>
<name>A0A841FGG0_9ACTN</name>